<organism evidence="1">
    <name type="scientific">Oppiella nova</name>
    <dbReference type="NCBI Taxonomy" id="334625"/>
    <lineage>
        <taxon>Eukaryota</taxon>
        <taxon>Metazoa</taxon>
        <taxon>Ecdysozoa</taxon>
        <taxon>Arthropoda</taxon>
        <taxon>Chelicerata</taxon>
        <taxon>Arachnida</taxon>
        <taxon>Acari</taxon>
        <taxon>Acariformes</taxon>
        <taxon>Sarcoptiformes</taxon>
        <taxon>Oribatida</taxon>
        <taxon>Brachypylina</taxon>
        <taxon>Oppioidea</taxon>
        <taxon>Oppiidae</taxon>
        <taxon>Oppiella</taxon>
    </lineage>
</organism>
<keyword evidence="2" id="KW-1185">Reference proteome</keyword>
<protein>
    <submittedName>
        <fullName evidence="1">Uncharacterized protein</fullName>
    </submittedName>
</protein>
<dbReference type="AlphaFoldDB" id="A0A7R9MRC1"/>
<dbReference type="EMBL" id="OC953193">
    <property type="protein sequence ID" value="CAD7664438.1"/>
    <property type="molecule type" value="Genomic_DNA"/>
</dbReference>
<dbReference type="Proteomes" id="UP000728032">
    <property type="component" value="Unassembled WGS sequence"/>
</dbReference>
<dbReference type="EMBL" id="CAJPVJ010038368">
    <property type="protein sequence ID" value="CAG2181575.1"/>
    <property type="molecule type" value="Genomic_DNA"/>
</dbReference>
<accession>A0A7R9MRC1</accession>
<dbReference type="OrthoDB" id="1630758at2759"/>
<evidence type="ECO:0000313" key="2">
    <source>
        <dbReference type="Proteomes" id="UP000728032"/>
    </source>
</evidence>
<name>A0A7R9MRC1_9ACAR</name>
<feature type="non-terminal residue" evidence="1">
    <location>
        <position position="48"/>
    </location>
</feature>
<proteinExistence type="predicted"/>
<sequence length="48" mass="5110">MGYDTSRFDGPVDEELICPICSGVLEEALQPVPCDAGCGLVVPKDELK</sequence>
<evidence type="ECO:0000313" key="1">
    <source>
        <dbReference type="EMBL" id="CAD7664438.1"/>
    </source>
</evidence>
<gene>
    <name evidence="1" type="ORF">ONB1V03_LOCUS20996</name>
</gene>
<reference evidence="1" key="1">
    <citation type="submission" date="2020-11" db="EMBL/GenBank/DDBJ databases">
        <authorList>
            <person name="Tran Van P."/>
        </authorList>
    </citation>
    <scope>NUCLEOTIDE SEQUENCE</scope>
</reference>